<dbReference type="UniPathway" id="UPA00344"/>
<feature type="domain" description="MoaB/Mog" evidence="7">
    <location>
        <begin position="21"/>
        <end position="164"/>
    </location>
</feature>
<evidence type="ECO:0000313" key="8">
    <source>
        <dbReference type="EMBL" id="PDV99422.1"/>
    </source>
</evidence>
<dbReference type="GO" id="GO:0005829">
    <property type="term" value="C:cytosol"/>
    <property type="evidence" value="ECO:0007669"/>
    <property type="project" value="TreeGrafter"/>
</dbReference>
<dbReference type="SMART" id="SM00852">
    <property type="entry name" value="MoCF_biosynth"/>
    <property type="match status" value="1"/>
</dbReference>
<dbReference type="Gene3D" id="3.40.980.10">
    <property type="entry name" value="MoaB/Mog-like domain"/>
    <property type="match status" value="1"/>
</dbReference>
<dbReference type="FunFam" id="3.40.980.10:FF:000006">
    <property type="entry name" value="Molybdenum cofactor biosynthesis protein B"/>
    <property type="match status" value="1"/>
</dbReference>
<dbReference type="NCBIfam" id="TIGR00177">
    <property type="entry name" value="molyb_syn"/>
    <property type="match status" value="1"/>
</dbReference>
<sequence length="171" mass="18348">MGHQEHEAQAQREGPLTIRCGVLTISDTRTPDNDTSGSTIRTALTQAGHDVVRYSVVPDEPDQIITLVRSYAADGCKLIITNGGTGIARRDSTVDAIDTLLEKRLPGFGELFRMLSYDDIGAAAMLSRAIAGVYGGALIFCLPGSTAAVKLALDKLIIPQTAHLIWETVRQ</sequence>
<dbReference type="SUPFAM" id="SSF53218">
    <property type="entry name" value="Molybdenum cofactor biosynthesis proteins"/>
    <property type="match status" value="1"/>
</dbReference>
<dbReference type="PROSITE" id="PS01078">
    <property type="entry name" value="MOCF_BIOSYNTHESIS_1"/>
    <property type="match status" value="1"/>
</dbReference>
<dbReference type="RefSeq" id="WP_097651895.1">
    <property type="nucleotide sequence ID" value="NZ_LYXE01000072.1"/>
</dbReference>
<evidence type="ECO:0000256" key="4">
    <source>
        <dbReference type="ARBA" id="ARBA00015262"/>
    </source>
</evidence>
<keyword evidence="9" id="KW-1185">Reference proteome</keyword>
<dbReference type="EMBL" id="LYXE01000072">
    <property type="protein sequence ID" value="PDV99422.1"/>
    <property type="molecule type" value="Genomic_DNA"/>
</dbReference>
<accession>A0A2H3KMR5</accession>
<dbReference type="InterPro" id="IPR008284">
    <property type="entry name" value="MoCF_biosynth_CS"/>
</dbReference>
<gene>
    <name evidence="8" type="ORF">A9Q02_12310</name>
</gene>
<evidence type="ECO:0000256" key="5">
    <source>
        <dbReference type="ARBA" id="ARBA00023150"/>
    </source>
</evidence>
<evidence type="ECO:0000313" key="9">
    <source>
        <dbReference type="Proteomes" id="UP000220922"/>
    </source>
</evidence>
<evidence type="ECO:0000256" key="6">
    <source>
        <dbReference type="PIRNR" id="PIRNR006443"/>
    </source>
</evidence>
<dbReference type="InterPro" id="IPR012245">
    <property type="entry name" value="MoaB"/>
</dbReference>
<dbReference type="InterPro" id="IPR001453">
    <property type="entry name" value="MoaB/Mog_dom"/>
</dbReference>
<dbReference type="AlphaFoldDB" id="A0A2H3KMR5"/>
<keyword evidence="5 6" id="KW-0501">Molybdenum cofactor biosynthesis</keyword>
<name>A0A2H3KMR5_9CHLR</name>
<comment type="caution">
    <text evidence="8">The sequence shown here is derived from an EMBL/GenBank/DDBJ whole genome shotgun (WGS) entry which is preliminary data.</text>
</comment>
<dbReference type="PIRSF" id="PIRSF006443">
    <property type="entry name" value="MoaB"/>
    <property type="match status" value="1"/>
</dbReference>
<dbReference type="PANTHER" id="PTHR43232:SF2">
    <property type="entry name" value="MOLYBDENUM COFACTOR BIOSYNTHESIS PROTEIN B"/>
    <property type="match status" value="1"/>
</dbReference>
<dbReference type="Pfam" id="PF00994">
    <property type="entry name" value="MoCF_biosynth"/>
    <property type="match status" value="1"/>
</dbReference>
<dbReference type="CDD" id="cd00886">
    <property type="entry name" value="MogA_MoaB"/>
    <property type="match status" value="1"/>
</dbReference>
<protein>
    <recommendedName>
        <fullName evidence="4 6">Molybdenum cofactor biosynthesis protein B</fullName>
    </recommendedName>
</protein>
<proteinExistence type="inferred from homology"/>
<comment type="function">
    <text evidence="1 6">May be involved in the biosynthesis of molybdopterin.</text>
</comment>
<evidence type="ECO:0000256" key="2">
    <source>
        <dbReference type="ARBA" id="ARBA00005046"/>
    </source>
</evidence>
<comment type="similarity">
    <text evidence="3 6">Belongs to the MoaB/Mog family.</text>
</comment>
<evidence type="ECO:0000256" key="1">
    <source>
        <dbReference type="ARBA" id="ARBA00003487"/>
    </source>
</evidence>
<dbReference type="PANTHER" id="PTHR43232">
    <property type="entry name" value="MOLYBDENUM COFACTOR BIOSYNTHESIS PROTEIN B"/>
    <property type="match status" value="1"/>
</dbReference>
<dbReference type="Proteomes" id="UP000220922">
    <property type="component" value="Unassembled WGS sequence"/>
</dbReference>
<reference evidence="8 9" key="1">
    <citation type="submission" date="2016-05" db="EMBL/GenBank/DDBJ databases">
        <authorList>
            <person name="Lavstsen T."/>
            <person name="Jespersen J.S."/>
        </authorList>
    </citation>
    <scope>NUCLEOTIDE SEQUENCE [LARGE SCALE GENOMIC DNA]</scope>
    <source>
        <strain evidence="8 9">B7-9</strain>
    </source>
</reference>
<comment type="pathway">
    <text evidence="2 6">Cofactor biosynthesis; molybdopterin biosynthesis.</text>
</comment>
<dbReference type="OrthoDB" id="9784492at2"/>
<dbReference type="InterPro" id="IPR036425">
    <property type="entry name" value="MoaB/Mog-like_dom_sf"/>
</dbReference>
<dbReference type="GO" id="GO:0006777">
    <property type="term" value="P:Mo-molybdopterin cofactor biosynthetic process"/>
    <property type="evidence" value="ECO:0007669"/>
    <property type="project" value="UniProtKB-UniRule"/>
</dbReference>
<evidence type="ECO:0000256" key="3">
    <source>
        <dbReference type="ARBA" id="ARBA00006112"/>
    </source>
</evidence>
<evidence type="ECO:0000259" key="7">
    <source>
        <dbReference type="SMART" id="SM00852"/>
    </source>
</evidence>
<organism evidence="8 9">
    <name type="scientific">Candidatus Chloroploca asiatica</name>
    <dbReference type="NCBI Taxonomy" id="1506545"/>
    <lineage>
        <taxon>Bacteria</taxon>
        <taxon>Bacillati</taxon>
        <taxon>Chloroflexota</taxon>
        <taxon>Chloroflexia</taxon>
        <taxon>Chloroflexales</taxon>
        <taxon>Chloroflexineae</taxon>
        <taxon>Oscillochloridaceae</taxon>
        <taxon>Candidatus Chloroploca</taxon>
    </lineage>
</organism>